<feature type="transmembrane region" description="Helical" evidence="6">
    <location>
        <begin position="32"/>
        <end position="55"/>
    </location>
</feature>
<comment type="subcellular location">
    <subcellularLocation>
        <location evidence="1">Cell membrane</location>
        <topology evidence="1">Multi-pass membrane protein</topology>
    </subcellularLocation>
</comment>
<feature type="transmembrane region" description="Helical" evidence="6">
    <location>
        <begin position="216"/>
        <end position="239"/>
    </location>
</feature>
<evidence type="ECO:0000256" key="5">
    <source>
        <dbReference type="ARBA" id="ARBA00023136"/>
    </source>
</evidence>
<dbReference type="Proteomes" id="UP000611723">
    <property type="component" value="Unassembled WGS sequence"/>
</dbReference>
<name>A0A934WWC2_9BACT</name>
<accession>A0A934WWC2</accession>
<evidence type="ECO:0000256" key="3">
    <source>
        <dbReference type="ARBA" id="ARBA00022692"/>
    </source>
</evidence>
<keyword evidence="3 6" id="KW-0812">Transmembrane</keyword>
<dbReference type="Pfam" id="PF03631">
    <property type="entry name" value="Virul_fac_BrkB"/>
    <property type="match status" value="1"/>
</dbReference>
<comment type="caution">
    <text evidence="7">The sequence shown here is derived from an EMBL/GenBank/DDBJ whole genome shotgun (WGS) entry which is preliminary data.</text>
</comment>
<evidence type="ECO:0000256" key="2">
    <source>
        <dbReference type="ARBA" id="ARBA00022475"/>
    </source>
</evidence>
<keyword evidence="4 6" id="KW-1133">Transmembrane helix</keyword>
<feature type="transmembrane region" description="Helical" evidence="6">
    <location>
        <begin position="142"/>
        <end position="168"/>
    </location>
</feature>
<keyword evidence="8" id="KW-1185">Reference proteome</keyword>
<dbReference type="AlphaFoldDB" id="A0A934WWC2"/>
<dbReference type="RefSeq" id="WP_201429766.1">
    <property type="nucleotide sequence ID" value="NZ_JAEQBW010000001.1"/>
</dbReference>
<gene>
    <name evidence="7" type="ORF">JKA74_03500</name>
</gene>
<feature type="transmembrane region" description="Helical" evidence="6">
    <location>
        <begin position="93"/>
        <end position="113"/>
    </location>
</feature>
<sequence>MKFKKVKDFGIIFKKAAASWWQRDPFRQGAVIAYYTIFALPGLLVVAISIAGYFFGNEVVSGELHQQISNTIDTNTADSVQRLLERSMETEDSSWATILGFATILIGATTVFAQFQKSLNEIWEVEPEAQKAGIWPLIKTRLFSFGLIITIGFLLLISLILSSFLSAFGSWIRENWSDHLLTVIELAHFAFSLGIITLLFALMMKALPDAKIRWRTVWIGAFMTALLFVVGEFALGLYFGNTDPGSGYGPAGSVILLLLWTSYSSMIVFLGAEFTKAYSDHHYGKSVPDEHAKEKSK</sequence>
<dbReference type="PANTHER" id="PTHR30213">
    <property type="entry name" value="INNER MEMBRANE PROTEIN YHJD"/>
    <property type="match status" value="1"/>
</dbReference>
<proteinExistence type="predicted"/>
<dbReference type="EMBL" id="JAEQBW010000001">
    <property type="protein sequence ID" value="MBK6264091.1"/>
    <property type="molecule type" value="Genomic_DNA"/>
</dbReference>
<evidence type="ECO:0000256" key="6">
    <source>
        <dbReference type="SAM" id="Phobius"/>
    </source>
</evidence>
<reference evidence="7" key="1">
    <citation type="submission" date="2021-01" db="EMBL/GenBank/DDBJ databases">
        <title>Marivirga aurantiaca sp. nov., isolated from intertidal surface sediments.</title>
        <authorList>
            <person name="Zhang M."/>
        </authorList>
    </citation>
    <scope>NUCLEOTIDE SEQUENCE</scope>
    <source>
        <strain evidence="7">S37H4</strain>
    </source>
</reference>
<evidence type="ECO:0000313" key="7">
    <source>
        <dbReference type="EMBL" id="MBK6264091.1"/>
    </source>
</evidence>
<evidence type="ECO:0000256" key="1">
    <source>
        <dbReference type="ARBA" id="ARBA00004651"/>
    </source>
</evidence>
<evidence type="ECO:0000313" key="8">
    <source>
        <dbReference type="Proteomes" id="UP000611723"/>
    </source>
</evidence>
<keyword evidence="2" id="KW-1003">Cell membrane</keyword>
<feature type="transmembrane region" description="Helical" evidence="6">
    <location>
        <begin position="251"/>
        <end position="272"/>
    </location>
</feature>
<organism evidence="7 8">
    <name type="scientific">Marivirga aurantiaca</name>
    <dbReference type="NCBI Taxonomy" id="2802615"/>
    <lineage>
        <taxon>Bacteria</taxon>
        <taxon>Pseudomonadati</taxon>
        <taxon>Bacteroidota</taxon>
        <taxon>Cytophagia</taxon>
        <taxon>Cytophagales</taxon>
        <taxon>Marivirgaceae</taxon>
        <taxon>Marivirga</taxon>
    </lineage>
</organism>
<dbReference type="PANTHER" id="PTHR30213:SF1">
    <property type="entry name" value="INNER MEMBRANE PROTEIN YHJD"/>
    <property type="match status" value="1"/>
</dbReference>
<dbReference type="PIRSF" id="PIRSF035875">
    <property type="entry name" value="RNase_BN"/>
    <property type="match status" value="1"/>
</dbReference>
<feature type="transmembrane region" description="Helical" evidence="6">
    <location>
        <begin position="180"/>
        <end position="204"/>
    </location>
</feature>
<dbReference type="NCBIfam" id="TIGR00765">
    <property type="entry name" value="yihY_not_rbn"/>
    <property type="match status" value="1"/>
</dbReference>
<dbReference type="GO" id="GO:0005886">
    <property type="term" value="C:plasma membrane"/>
    <property type="evidence" value="ECO:0007669"/>
    <property type="project" value="UniProtKB-SubCell"/>
</dbReference>
<keyword evidence="5 6" id="KW-0472">Membrane</keyword>
<protein>
    <submittedName>
        <fullName evidence="7">YihY/virulence factor BrkB family protein</fullName>
    </submittedName>
</protein>
<evidence type="ECO:0000256" key="4">
    <source>
        <dbReference type="ARBA" id="ARBA00022989"/>
    </source>
</evidence>
<dbReference type="InterPro" id="IPR017039">
    <property type="entry name" value="Virul_fac_BrkB"/>
</dbReference>